<dbReference type="InterPro" id="IPR002213">
    <property type="entry name" value="UDP_glucos_trans"/>
</dbReference>
<dbReference type="PANTHER" id="PTHR48050">
    <property type="entry name" value="STEROL 3-BETA-GLUCOSYLTRANSFERASE"/>
    <property type="match status" value="1"/>
</dbReference>
<dbReference type="InterPro" id="IPR004276">
    <property type="entry name" value="GlycoTrans_28_N"/>
</dbReference>
<dbReference type="PANTHER" id="PTHR48050:SF13">
    <property type="entry name" value="STEROL 3-BETA-GLUCOSYLTRANSFERASE UGT80A2"/>
    <property type="match status" value="1"/>
</dbReference>
<protein>
    <submittedName>
        <fullName evidence="3">Glycosyltransferase</fullName>
    </submittedName>
</protein>
<organism evidence="3 4">
    <name type="scientific">Plantactinospora veratri</name>
    <dbReference type="NCBI Taxonomy" id="1436122"/>
    <lineage>
        <taxon>Bacteria</taxon>
        <taxon>Bacillati</taxon>
        <taxon>Actinomycetota</taxon>
        <taxon>Actinomycetes</taxon>
        <taxon>Micromonosporales</taxon>
        <taxon>Micromonosporaceae</taxon>
        <taxon>Plantactinospora</taxon>
    </lineage>
</organism>
<dbReference type="EMBL" id="JAZGQL010000040">
    <property type="protein sequence ID" value="MEE6312016.1"/>
    <property type="molecule type" value="Genomic_DNA"/>
</dbReference>
<dbReference type="SUPFAM" id="SSF53756">
    <property type="entry name" value="UDP-Glycosyltransferase/glycogen phosphorylase"/>
    <property type="match status" value="1"/>
</dbReference>
<reference evidence="3 4" key="1">
    <citation type="submission" date="2024-01" db="EMBL/GenBank/DDBJ databases">
        <title>Genome insights into Plantactinospora veratri sp. nov.</title>
        <authorList>
            <person name="Wang L."/>
        </authorList>
    </citation>
    <scope>NUCLEOTIDE SEQUENCE [LARGE SCALE GENOMIC DNA]</scope>
    <source>
        <strain evidence="3 4">NEAU-FHS4</strain>
    </source>
</reference>
<proteinExistence type="predicted"/>
<comment type="caution">
    <text evidence="3">The sequence shown here is derived from an EMBL/GenBank/DDBJ whole genome shotgun (WGS) entry which is preliminary data.</text>
</comment>
<dbReference type="Proteomes" id="UP001339911">
    <property type="component" value="Unassembled WGS sequence"/>
</dbReference>
<dbReference type="RefSeq" id="WP_331211897.1">
    <property type="nucleotide sequence ID" value="NZ_JAZGQL010000040.1"/>
</dbReference>
<name>A0ABU7SPX4_9ACTN</name>
<accession>A0ABU7SPX4</accession>
<evidence type="ECO:0000259" key="1">
    <source>
        <dbReference type="Pfam" id="PF03033"/>
    </source>
</evidence>
<evidence type="ECO:0000259" key="2">
    <source>
        <dbReference type="Pfam" id="PF06722"/>
    </source>
</evidence>
<evidence type="ECO:0000313" key="3">
    <source>
        <dbReference type="EMBL" id="MEE6312016.1"/>
    </source>
</evidence>
<gene>
    <name evidence="3" type="ORF">V1634_34925</name>
</gene>
<dbReference type="InterPro" id="IPR010610">
    <property type="entry name" value="EryCIII-like_C"/>
</dbReference>
<feature type="domain" description="Erythromycin biosynthesis protein CIII-like C-terminal" evidence="2">
    <location>
        <begin position="291"/>
        <end position="396"/>
    </location>
</feature>
<sequence length="405" mass="43636">MANIAVASLGSRGDLFPLLGIGRSLRDRGHRVTVFEYSEYADDVARTNLRFAPLGAGSACQEVFENSGETSQALSQLIRRVALPTAAEAARRIVAEGPFDVVIANHFQYGGQLAAELLGVPLISVTGVDIVELYYPPTGASADERALAERTLRLVDRLGTPPLNAIRRGLGLPERPYASTLGSLSDDAVLVIVSELFLEGTDSWPGHFRVAGYPAYEGSDKLAVPPRVQRFVDRTDLGPLVICTLGDSWANDYPPTCAELARLAQRHRFRVLYLVCRGRVDADGEHCLVHQFAPLSRLLPHARAIVHHAGRGSLLTGMRAGVPALMIPHWLDGFENARRAERLGVGRVLAPDLGPAAVSRAVTEILGDEAYHVAARAAADRLAEDPDPGQVAEELVLGTIGSRSW</sequence>
<dbReference type="Gene3D" id="3.40.50.2000">
    <property type="entry name" value="Glycogen Phosphorylase B"/>
    <property type="match status" value="2"/>
</dbReference>
<dbReference type="InterPro" id="IPR050426">
    <property type="entry name" value="Glycosyltransferase_28"/>
</dbReference>
<dbReference type="Pfam" id="PF03033">
    <property type="entry name" value="Glyco_transf_28"/>
    <property type="match status" value="1"/>
</dbReference>
<feature type="domain" description="Glycosyltransferase family 28 N-terminal" evidence="1">
    <location>
        <begin position="4"/>
        <end position="122"/>
    </location>
</feature>
<dbReference type="Pfam" id="PF06722">
    <property type="entry name" value="EryCIII-like_C"/>
    <property type="match status" value="1"/>
</dbReference>
<keyword evidence="4" id="KW-1185">Reference proteome</keyword>
<evidence type="ECO:0000313" key="4">
    <source>
        <dbReference type="Proteomes" id="UP001339911"/>
    </source>
</evidence>
<dbReference type="CDD" id="cd03784">
    <property type="entry name" value="GT1_Gtf-like"/>
    <property type="match status" value="1"/>
</dbReference>